<dbReference type="InterPro" id="IPR020846">
    <property type="entry name" value="MFS_dom"/>
</dbReference>
<comment type="subcellular location">
    <subcellularLocation>
        <location evidence="1">Membrane</location>
        <topology evidence="1">Multi-pass membrane protein</topology>
    </subcellularLocation>
</comment>
<feature type="transmembrane region" description="Helical" evidence="6">
    <location>
        <begin position="134"/>
        <end position="152"/>
    </location>
</feature>
<organism evidence="8 9">
    <name type="scientific">Cryptolaemus montrouzieri</name>
    <dbReference type="NCBI Taxonomy" id="559131"/>
    <lineage>
        <taxon>Eukaryota</taxon>
        <taxon>Metazoa</taxon>
        <taxon>Ecdysozoa</taxon>
        <taxon>Arthropoda</taxon>
        <taxon>Hexapoda</taxon>
        <taxon>Insecta</taxon>
        <taxon>Pterygota</taxon>
        <taxon>Neoptera</taxon>
        <taxon>Endopterygota</taxon>
        <taxon>Coleoptera</taxon>
        <taxon>Polyphaga</taxon>
        <taxon>Cucujiformia</taxon>
        <taxon>Coccinelloidea</taxon>
        <taxon>Coccinellidae</taxon>
        <taxon>Scymninae</taxon>
        <taxon>Scymnini</taxon>
        <taxon>Cryptolaemus</taxon>
    </lineage>
</organism>
<proteinExistence type="predicted"/>
<evidence type="ECO:0000256" key="1">
    <source>
        <dbReference type="ARBA" id="ARBA00004141"/>
    </source>
</evidence>
<dbReference type="Proteomes" id="UP001516400">
    <property type="component" value="Unassembled WGS sequence"/>
</dbReference>
<keyword evidence="5 6" id="KW-0472">Membrane</keyword>
<feature type="transmembrane region" description="Helical" evidence="6">
    <location>
        <begin position="103"/>
        <end position="122"/>
    </location>
</feature>
<evidence type="ECO:0000256" key="5">
    <source>
        <dbReference type="ARBA" id="ARBA00023136"/>
    </source>
</evidence>
<sequence>MLATVDFMSFCSMSIMAPFYPKEAAMKGMTESTAGFVFGFYALVVVLSSPVFGKVIPKIGVKLSFTLGILLSGICSLVFGLLNMVHDYITFTVLSFVIRGMEALGASAYSTAGYVIIVNVFPDHAGAVRGLLETFVGLGMSAGPAIGGLLFAEGRRFWPAILCDRIDHNCDCSPEYLPAANI</sequence>
<dbReference type="Pfam" id="PF07690">
    <property type="entry name" value="MFS_1"/>
    <property type="match status" value="1"/>
</dbReference>
<keyword evidence="4 6" id="KW-1133">Transmembrane helix</keyword>
<evidence type="ECO:0000256" key="3">
    <source>
        <dbReference type="ARBA" id="ARBA00022692"/>
    </source>
</evidence>
<dbReference type="InterPro" id="IPR050930">
    <property type="entry name" value="MFS_Vesicular_Transporter"/>
</dbReference>
<dbReference type="PANTHER" id="PTHR23506:SF28">
    <property type="entry name" value="MFS-TYPE TRANSPORTER SLC18B1-LIKE PROTEIN"/>
    <property type="match status" value="1"/>
</dbReference>
<comment type="caution">
    <text evidence="8">The sequence shown here is derived from an EMBL/GenBank/DDBJ whole genome shotgun (WGS) entry which is preliminary data.</text>
</comment>
<evidence type="ECO:0000313" key="8">
    <source>
        <dbReference type="EMBL" id="KAL3281187.1"/>
    </source>
</evidence>
<dbReference type="InterPro" id="IPR011701">
    <property type="entry name" value="MFS"/>
</dbReference>
<keyword evidence="2" id="KW-0813">Transport</keyword>
<dbReference type="AlphaFoldDB" id="A0ABD2NRW8"/>
<reference evidence="8 9" key="1">
    <citation type="journal article" date="2021" name="BMC Biol.">
        <title>Horizontally acquired antibacterial genes associated with adaptive radiation of ladybird beetles.</title>
        <authorList>
            <person name="Li H.S."/>
            <person name="Tang X.F."/>
            <person name="Huang Y.H."/>
            <person name="Xu Z.Y."/>
            <person name="Chen M.L."/>
            <person name="Du X.Y."/>
            <person name="Qiu B.Y."/>
            <person name="Chen P.T."/>
            <person name="Zhang W."/>
            <person name="Slipinski A."/>
            <person name="Escalona H.E."/>
            <person name="Waterhouse R.M."/>
            <person name="Zwick A."/>
            <person name="Pang H."/>
        </authorList>
    </citation>
    <scope>NUCLEOTIDE SEQUENCE [LARGE SCALE GENOMIC DNA]</scope>
    <source>
        <strain evidence="8">SYSU2018</strain>
    </source>
</reference>
<evidence type="ECO:0000313" key="9">
    <source>
        <dbReference type="Proteomes" id="UP001516400"/>
    </source>
</evidence>
<keyword evidence="9" id="KW-1185">Reference proteome</keyword>
<feature type="transmembrane region" description="Helical" evidence="6">
    <location>
        <begin position="63"/>
        <end position="82"/>
    </location>
</feature>
<dbReference type="GO" id="GO:0016020">
    <property type="term" value="C:membrane"/>
    <property type="evidence" value="ECO:0007669"/>
    <property type="project" value="UniProtKB-SubCell"/>
</dbReference>
<gene>
    <name evidence="8" type="ORF">HHI36_004404</name>
</gene>
<dbReference type="SUPFAM" id="SSF103473">
    <property type="entry name" value="MFS general substrate transporter"/>
    <property type="match status" value="1"/>
</dbReference>
<evidence type="ECO:0000256" key="6">
    <source>
        <dbReference type="SAM" id="Phobius"/>
    </source>
</evidence>
<keyword evidence="3 6" id="KW-0812">Transmembrane</keyword>
<feature type="domain" description="Major facilitator superfamily (MFS) profile" evidence="7">
    <location>
        <begin position="1"/>
        <end position="182"/>
    </location>
</feature>
<dbReference type="EMBL" id="JABFTP020000144">
    <property type="protein sequence ID" value="KAL3281187.1"/>
    <property type="molecule type" value="Genomic_DNA"/>
</dbReference>
<dbReference type="InterPro" id="IPR036259">
    <property type="entry name" value="MFS_trans_sf"/>
</dbReference>
<evidence type="ECO:0000256" key="4">
    <source>
        <dbReference type="ARBA" id="ARBA00022989"/>
    </source>
</evidence>
<accession>A0ABD2NRW8</accession>
<name>A0ABD2NRW8_9CUCU</name>
<evidence type="ECO:0000259" key="7">
    <source>
        <dbReference type="PROSITE" id="PS50850"/>
    </source>
</evidence>
<dbReference type="PANTHER" id="PTHR23506">
    <property type="entry name" value="GH10249P"/>
    <property type="match status" value="1"/>
</dbReference>
<protein>
    <recommendedName>
        <fullName evidence="7">Major facilitator superfamily (MFS) profile domain-containing protein</fullName>
    </recommendedName>
</protein>
<dbReference type="PROSITE" id="PS50850">
    <property type="entry name" value="MFS"/>
    <property type="match status" value="1"/>
</dbReference>
<evidence type="ECO:0000256" key="2">
    <source>
        <dbReference type="ARBA" id="ARBA00022448"/>
    </source>
</evidence>
<dbReference type="Gene3D" id="1.20.1250.20">
    <property type="entry name" value="MFS general substrate transporter like domains"/>
    <property type="match status" value="1"/>
</dbReference>